<evidence type="ECO:0000313" key="2">
    <source>
        <dbReference type="EMBL" id="STZ56002.1"/>
    </source>
</evidence>
<reference evidence="2 3" key="1">
    <citation type="submission" date="2018-06" db="EMBL/GenBank/DDBJ databases">
        <authorList>
            <consortium name="Pathogen Informatics"/>
            <person name="Doyle S."/>
        </authorList>
    </citation>
    <scope>NUCLEOTIDE SEQUENCE [LARGE SCALE GENOMIC DNA]</scope>
    <source>
        <strain evidence="2 3">NCTC10359</strain>
    </source>
</reference>
<dbReference type="Proteomes" id="UP000254437">
    <property type="component" value="Unassembled WGS sequence"/>
</dbReference>
<proteinExistence type="predicted"/>
<feature type="signal peptide" evidence="1">
    <location>
        <begin position="1"/>
        <end position="21"/>
    </location>
</feature>
<gene>
    <name evidence="2" type="ORF">NCTC10359_00602</name>
</gene>
<sequence>MKVPFHSIAIILTSAILTACATTSNPYEHLSPLDYDVNTYQPPCQTVTQTRGGAIVGQYTQCPQVQYYCTLKSTGQRIQCPKFNMEKYNQAMSQLDYMHWQELCDHAYRANLNWREGMVKIKSSLAGQKNPLCDEYGNPNPR</sequence>
<dbReference type="AlphaFoldDB" id="A0A378T5B9"/>
<feature type="chain" id="PRO_5016680880" description="Lipoprotein" evidence="1">
    <location>
        <begin position="22"/>
        <end position="142"/>
    </location>
</feature>
<name>A0A378T5B9_MORLA</name>
<evidence type="ECO:0008006" key="4">
    <source>
        <dbReference type="Google" id="ProtNLM"/>
    </source>
</evidence>
<dbReference type="PROSITE" id="PS51257">
    <property type="entry name" value="PROKAR_LIPOPROTEIN"/>
    <property type="match status" value="1"/>
</dbReference>
<keyword evidence="1" id="KW-0732">Signal</keyword>
<evidence type="ECO:0000256" key="1">
    <source>
        <dbReference type="SAM" id="SignalP"/>
    </source>
</evidence>
<protein>
    <recommendedName>
        <fullName evidence="4">Lipoprotein</fullName>
    </recommendedName>
</protein>
<accession>A0A378T5B9</accession>
<evidence type="ECO:0000313" key="3">
    <source>
        <dbReference type="Proteomes" id="UP000254437"/>
    </source>
</evidence>
<dbReference type="EMBL" id="UGQU01000001">
    <property type="protein sequence ID" value="STZ56002.1"/>
    <property type="molecule type" value="Genomic_DNA"/>
</dbReference>
<organism evidence="2 3">
    <name type="scientific">Moraxella lacunata</name>
    <dbReference type="NCBI Taxonomy" id="477"/>
    <lineage>
        <taxon>Bacteria</taxon>
        <taxon>Pseudomonadati</taxon>
        <taxon>Pseudomonadota</taxon>
        <taxon>Gammaproteobacteria</taxon>
        <taxon>Moraxellales</taxon>
        <taxon>Moraxellaceae</taxon>
        <taxon>Moraxella</taxon>
    </lineage>
</organism>
<dbReference type="RefSeq" id="WP_115005366.1">
    <property type="nucleotide sequence ID" value="NZ_UGQU01000001.1"/>
</dbReference>